<dbReference type="GO" id="GO:0016747">
    <property type="term" value="F:acyltransferase activity, transferring groups other than amino-acyl groups"/>
    <property type="evidence" value="ECO:0007669"/>
    <property type="project" value="InterPro"/>
</dbReference>
<reference evidence="4 5" key="1">
    <citation type="submission" date="2016-11" db="EMBL/GenBank/DDBJ databases">
        <authorList>
            <person name="Jaros S."/>
            <person name="Januszkiewicz K."/>
            <person name="Wedrychowicz H."/>
        </authorList>
    </citation>
    <scope>NUCLEOTIDE SEQUENCE [LARGE SCALE GENOMIC DNA]</scope>
    <source>
        <strain evidence="4 5">DSM 18899</strain>
    </source>
</reference>
<dbReference type="CDD" id="cd04301">
    <property type="entry name" value="NAT_SF"/>
    <property type="match status" value="1"/>
</dbReference>
<evidence type="ECO:0000256" key="1">
    <source>
        <dbReference type="ARBA" id="ARBA00022679"/>
    </source>
</evidence>
<dbReference type="SUPFAM" id="SSF55729">
    <property type="entry name" value="Acyl-CoA N-acyltransferases (Nat)"/>
    <property type="match status" value="1"/>
</dbReference>
<dbReference type="STRING" id="1121279.SAMN02745887_02478"/>
<dbReference type="Pfam" id="PF00583">
    <property type="entry name" value="Acetyltransf_1"/>
    <property type="match status" value="1"/>
</dbReference>
<sequence length="146" mass="16227">MLHHLDLHDALQAAELLALQRLAYSQEAELIGYAQLPPLRESLPELMDCGERVLVWREAGVLLAALGYLHDAQGLDICRLMVAPTAQRRGLGRRLLAELAKQQRPMRVMTAAANLPAIALYQRAGFVLRREIVLPDGLKLVALQHP</sequence>
<evidence type="ECO:0000313" key="5">
    <source>
        <dbReference type="Proteomes" id="UP000186513"/>
    </source>
</evidence>
<keyword evidence="5" id="KW-1185">Reference proteome</keyword>
<dbReference type="EMBL" id="FPKR01000009">
    <property type="protein sequence ID" value="SFZ77538.1"/>
    <property type="molecule type" value="Genomic_DNA"/>
</dbReference>
<dbReference type="InterPro" id="IPR000182">
    <property type="entry name" value="GNAT_dom"/>
</dbReference>
<accession>A0A1K2HMR8</accession>
<gene>
    <name evidence="4" type="ORF">SAMN02745887_02478</name>
</gene>
<protein>
    <submittedName>
        <fullName evidence="4">Acetyltransferase (GNAT) family protein</fullName>
    </submittedName>
</protein>
<dbReference type="InterPro" id="IPR016181">
    <property type="entry name" value="Acyl_CoA_acyltransferase"/>
</dbReference>
<dbReference type="OrthoDB" id="9797456at2"/>
<evidence type="ECO:0000259" key="3">
    <source>
        <dbReference type="PROSITE" id="PS51186"/>
    </source>
</evidence>
<dbReference type="PROSITE" id="PS51186">
    <property type="entry name" value="GNAT"/>
    <property type="match status" value="1"/>
</dbReference>
<proteinExistence type="predicted"/>
<name>A0A1K2HMR8_9NEIS</name>
<dbReference type="Gene3D" id="3.40.630.30">
    <property type="match status" value="1"/>
</dbReference>
<dbReference type="RefSeq" id="WP_072428983.1">
    <property type="nucleotide sequence ID" value="NZ_FPKR01000009.1"/>
</dbReference>
<keyword evidence="2" id="KW-0012">Acyltransferase</keyword>
<dbReference type="AlphaFoldDB" id="A0A1K2HMR8"/>
<keyword evidence="1 4" id="KW-0808">Transferase</keyword>
<feature type="domain" description="N-acetyltransferase" evidence="3">
    <location>
        <begin position="14"/>
        <end position="141"/>
    </location>
</feature>
<dbReference type="InterPro" id="IPR050680">
    <property type="entry name" value="YpeA/RimI_acetyltransf"/>
</dbReference>
<evidence type="ECO:0000256" key="2">
    <source>
        <dbReference type="ARBA" id="ARBA00023315"/>
    </source>
</evidence>
<dbReference type="Proteomes" id="UP000186513">
    <property type="component" value="Unassembled WGS sequence"/>
</dbReference>
<dbReference type="PANTHER" id="PTHR43420">
    <property type="entry name" value="ACETYLTRANSFERASE"/>
    <property type="match status" value="1"/>
</dbReference>
<evidence type="ECO:0000313" key="4">
    <source>
        <dbReference type="EMBL" id="SFZ77538.1"/>
    </source>
</evidence>
<organism evidence="4 5">
    <name type="scientific">Chitinimonas taiwanensis DSM 18899</name>
    <dbReference type="NCBI Taxonomy" id="1121279"/>
    <lineage>
        <taxon>Bacteria</taxon>
        <taxon>Pseudomonadati</taxon>
        <taxon>Pseudomonadota</taxon>
        <taxon>Betaproteobacteria</taxon>
        <taxon>Neisseriales</taxon>
        <taxon>Chitinibacteraceae</taxon>
        <taxon>Chitinimonas</taxon>
    </lineage>
</organism>